<dbReference type="EMBL" id="CACTIH010001934">
    <property type="protein sequence ID" value="CAA2969206.1"/>
    <property type="molecule type" value="Genomic_DNA"/>
</dbReference>
<dbReference type="Proteomes" id="UP000594638">
    <property type="component" value="Unassembled WGS sequence"/>
</dbReference>
<dbReference type="PROSITE" id="PS51375">
    <property type="entry name" value="PPR"/>
    <property type="match status" value="1"/>
</dbReference>
<organism evidence="3 4">
    <name type="scientific">Olea europaea subsp. europaea</name>
    <dbReference type="NCBI Taxonomy" id="158383"/>
    <lineage>
        <taxon>Eukaryota</taxon>
        <taxon>Viridiplantae</taxon>
        <taxon>Streptophyta</taxon>
        <taxon>Embryophyta</taxon>
        <taxon>Tracheophyta</taxon>
        <taxon>Spermatophyta</taxon>
        <taxon>Magnoliopsida</taxon>
        <taxon>eudicotyledons</taxon>
        <taxon>Gunneridae</taxon>
        <taxon>Pentapetalae</taxon>
        <taxon>asterids</taxon>
        <taxon>lamiids</taxon>
        <taxon>Lamiales</taxon>
        <taxon>Oleaceae</taxon>
        <taxon>Oleeae</taxon>
        <taxon>Olea</taxon>
    </lineage>
</organism>
<dbReference type="GO" id="GO:0009451">
    <property type="term" value="P:RNA modification"/>
    <property type="evidence" value="ECO:0007669"/>
    <property type="project" value="InterPro"/>
</dbReference>
<accession>A0A8S0QU34</accession>
<dbReference type="InterPro" id="IPR046960">
    <property type="entry name" value="PPR_At4g14850-like_plant"/>
</dbReference>
<proteinExistence type="predicted"/>
<dbReference type="Pfam" id="PF01535">
    <property type="entry name" value="PPR"/>
    <property type="match status" value="2"/>
</dbReference>
<dbReference type="PANTHER" id="PTHR47926:SF440">
    <property type="entry name" value="REPEAT-CONTAINING PROTEIN, PUTATIVE-RELATED"/>
    <property type="match status" value="1"/>
</dbReference>
<keyword evidence="1" id="KW-0677">Repeat</keyword>
<dbReference type="Gene3D" id="1.25.40.10">
    <property type="entry name" value="Tetratricopeptide repeat domain"/>
    <property type="match status" value="1"/>
</dbReference>
<evidence type="ECO:0000256" key="1">
    <source>
        <dbReference type="ARBA" id="ARBA00022737"/>
    </source>
</evidence>
<dbReference type="NCBIfam" id="TIGR00756">
    <property type="entry name" value="PPR"/>
    <property type="match status" value="2"/>
</dbReference>
<protein>
    <recommendedName>
        <fullName evidence="5">Pentatricopeptide repeat-containing protein</fullName>
    </recommendedName>
</protein>
<dbReference type="Gramene" id="OE9A061650T1">
    <property type="protein sequence ID" value="OE9A061650C1"/>
    <property type="gene ID" value="OE9A061650"/>
</dbReference>
<feature type="repeat" description="PPR" evidence="2">
    <location>
        <begin position="62"/>
        <end position="96"/>
    </location>
</feature>
<dbReference type="GO" id="GO:0003723">
    <property type="term" value="F:RNA binding"/>
    <property type="evidence" value="ECO:0007669"/>
    <property type="project" value="InterPro"/>
</dbReference>
<evidence type="ECO:0008006" key="5">
    <source>
        <dbReference type="Google" id="ProtNLM"/>
    </source>
</evidence>
<keyword evidence="4" id="KW-1185">Reference proteome</keyword>
<evidence type="ECO:0000313" key="4">
    <source>
        <dbReference type="Proteomes" id="UP000594638"/>
    </source>
</evidence>
<dbReference type="AlphaFoldDB" id="A0A8S0QU34"/>
<comment type="caution">
    <text evidence="3">The sequence shown here is derived from an EMBL/GenBank/DDBJ whole genome shotgun (WGS) entry which is preliminary data.</text>
</comment>
<reference evidence="3 4" key="1">
    <citation type="submission" date="2019-12" db="EMBL/GenBank/DDBJ databases">
        <authorList>
            <person name="Alioto T."/>
            <person name="Alioto T."/>
            <person name="Gomez Garrido J."/>
        </authorList>
    </citation>
    <scope>NUCLEOTIDE SEQUENCE [LARGE SCALE GENOMIC DNA]</scope>
</reference>
<name>A0A8S0QU34_OLEEU</name>
<dbReference type="InterPro" id="IPR011990">
    <property type="entry name" value="TPR-like_helical_dom_sf"/>
</dbReference>
<dbReference type="PANTHER" id="PTHR47926">
    <property type="entry name" value="PENTATRICOPEPTIDE REPEAT-CONTAINING PROTEIN"/>
    <property type="match status" value="1"/>
</dbReference>
<sequence length="136" mass="15489">MNEPSVFNGQEVSMPRDALQHDDVQHRKLHNVYDDYIHMATSDGPVKRGDGKDRPEWMVERNVVSWNAMIMGYAKAGYCVPARVLFDEMPRKDVISWISTVTGYAQAAQYKDAIRLVEEMMVAKIKPDEITVASDL</sequence>
<evidence type="ECO:0000256" key="2">
    <source>
        <dbReference type="PROSITE-ProRule" id="PRU00708"/>
    </source>
</evidence>
<dbReference type="InterPro" id="IPR002885">
    <property type="entry name" value="PPR_rpt"/>
</dbReference>
<evidence type="ECO:0000313" key="3">
    <source>
        <dbReference type="EMBL" id="CAA2969206.1"/>
    </source>
</evidence>
<gene>
    <name evidence="3" type="ORF">OLEA9_A061650</name>
</gene>
<dbReference type="OrthoDB" id="1660842at2759"/>